<dbReference type="Proteomes" id="UP000838756">
    <property type="component" value="Unassembled WGS sequence"/>
</dbReference>
<protein>
    <submittedName>
        <fullName evidence="2">Jg4971 protein</fullName>
    </submittedName>
</protein>
<dbReference type="AlphaFoldDB" id="A0A8S4SII4"/>
<feature type="compositionally biased region" description="Polar residues" evidence="1">
    <location>
        <begin position="1"/>
        <end position="19"/>
    </location>
</feature>
<gene>
    <name evidence="2" type="primary">jg4971</name>
    <name evidence="2" type="ORF">PAEG_LOCUS25059</name>
</gene>
<reference evidence="2" key="1">
    <citation type="submission" date="2022-03" db="EMBL/GenBank/DDBJ databases">
        <authorList>
            <person name="Lindestad O."/>
        </authorList>
    </citation>
    <scope>NUCLEOTIDE SEQUENCE</scope>
</reference>
<name>A0A8S4SII4_9NEOP</name>
<organism evidence="2 3">
    <name type="scientific">Pararge aegeria aegeria</name>
    <dbReference type="NCBI Taxonomy" id="348720"/>
    <lineage>
        <taxon>Eukaryota</taxon>
        <taxon>Metazoa</taxon>
        <taxon>Ecdysozoa</taxon>
        <taxon>Arthropoda</taxon>
        <taxon>Hexapoda</taxon>
        <taxon>Insecta</taxon>
        <taxon>Pterygota</taxon>
        <taxon>Neoptera</taxon>
        <taxon>Endopterygota</taxon>
        <taxon>Lepidoptera</taxon>
        <taxon>Glossata</taxon>
        <taxon>Ditrysia</taxon>
        <taxon>Papilionoidea</taxon>
        <taxon>Nymphalidae</taxon>
        <taxon>Satyrinae</taxon>
        <taxon>Satyrini</taxon>
        <taxon>Parargina</taxon>
        <taxon>Pararge</taxon>
    </lineage>
</organism>
<evidence type="ECO:0000256" key="1">
    <source>
        <dbReference type="SAM" id="MobiDB-lite"/>
    </source>
</evidence>
<feature type="compositionally biased region" description="Basic residues" evidence="1">
    <location>
        <begin position="28"/>
        <end position="40"/>
    </location>
</feature>
<dbReference type="EMBL" id="CAKXAJ010026290">
    <property type="protein sequence ID" value="CAH2265722.1"/>
    <property type="molecule type" value="Genomic_DNA"/>
</dbReference>
<sequence>MSRRQSSLDYFKTPTTSAGDVTPPPGRRTCRGVTTRRHQYKKDDYHRPPWGNRGYGLPRVLPLPVV</sequence>
<accession>A0A8S4SII4</accession>
<feature type="region of interest" description="Disordered" evidence="1">
    <location>
        <begin position="1"/>
        <end position="57"/>
    </location>
</feature>
<evidence type="ECO:0000313" key="2">
    <source>
        <dbReference type="EMBL" id="CAH2265722.1"/>
    </source>
</evidence>
<comment type="caution">
    <text evidence="2">The sequence shown here is derived from an EMBL/GenBank/DDBJ whole genome shotgun (WGS) entry which is preliminary data.</text>
</comment>
<keyword evidence="3" id="KW-1185">Reference proteome</keyword>
<evidence type="ECO:0000313" key="3">
    <source>
        <dbReference type="Proteomes" id="UP000838756"/>
    </source>
</evidence>
<proteinExistence type="predicted"/>